<dbReference type="Proteomes" id="UP000233100">
    <property type="component" value="Chromosome 4"/>
</dbReference>
<feature type="region of interest" description="Disordered" evidence="1">
    <location>
        <begin position="39"/>
        <end position="110"/>
    </location>
</feature>
<dbReference type="Ensembl" id="ENSMFAT00000025892.2">
    <property type="protein sequence ID" value="ENSMFAP00000007203.2"/>
    <property type="gene ID" value="ENSMFAG00000064133.1"/>
</dbReference>
<feature type="compositionally biased region" description="Basic residues" evidence="1">
    <location>
        <begin position="101"/>
        <end position="110"/>
    </location>
</feature>
<feature type="transmembrane region" description="Helical" evidence="2">
    <location>
        <begin position="216"/>
        <end position="238"/>
    </location>
</feature>
<sequence length="239" mass="23910">MAGPGKQRKLGPGPQRGVCGSHVCPGSCVESLGACASLPAARSRRGETSRVTAAGGARPPAAAPARGAPSRAGPAAAVAAAAAGRGAGEPRAGRGRLGGGGRRRRGAGVGGRRHVTAIVAVLVYKVPPARRAPHLSCARPEPEVLQVPGIQRDAQRTDGGDMGRAMVARLGLGLLLLALLLPTQIYSTVTTSAPLSSNSSQNTSTTPNPANTTTKAVGGALQSTASLFVVSLSLLHLYC</sequence>
<feature type="transmembrane region" description="Helical" evidence="2">
    <location>
        <begin position="166"/>
        <end position="186"/>
    </location>
</feature>
<dbReference type="GO" id="GO:0022407">
    <property type="term" value="P:regulation of cell-cell adhesion"/>
    <property type="evidence" value="ECO:0007669"/>
    <property type="project" value="TreeGrafter"/>
</dbReference>
<feature type="compositionally biased region" description="Low complexity" evidence="1">
    <location>
        <begin position="53"/>
        <end position="84"/>
    </location>
</feature>
<dbReference type="PANTHER" id="PTHR16676:SF0">
    <property type="entry name" value="SIGNAL TRANSDUCER CD24"/>
    <property type="match status" value="1"/>
</dbReference>
<proteinExistence type="predicted"/>
<name>A0A2K5U4D1_MACFA</name>
<dbReference type="Pfam" id="PF14984">
    <property type="entry name" value="CD24"/>
    <property type="match status" value="1"/>
</dbReference>
<dbReference type="VEuPathDB" id="HostDB:ENSMFAG00000037584"/>
<dbReference type="InterPro" id="IPR028029">
    <property type="entry name" value="CD24"/>
</dbReference>
<reference evidence="3 4" key="1">
    <citation type="submission" date="2013-03" db="EMBL/GenBank/DDBJ databases">
        <authorList>
            <person name="Warren W."/>
            <person name="Wilson R.K."/>
        </authorList>
    </citation>
    <scope>NUCLEOTIDE SEQUENCE</scope>
</reference>
<organism evidence="3 4">
    <name type="scientific">Macaca fascicularis</name>
    <name type="common">Crab-eating macaque</name>
    <name type="synonym">Cynomolgus monkey</name>
    <dbReference type="NCBI Taxonomy" id="9541"/>
    <lineage>
        <taxon>Eukaryota</taxon>
        <taxon>Metazoa</taxon>
        <taxon>Chordata</taxon>
        <taxon>Craniata</taxon>
        <taxon>Vertebrata</taxon>
        <taxon>Euteleostomi</taxon>
        <taxon>Mammalia</taxon>
        <taxon>Eutheria</taxon>
        <taxon>Euarchontoglires</taxon>
        <taxon>Primates</taxon>
        <taxon>Haplorrhini</taxon>
        <taxon>Catarrhini</taxon>
        <taxon>Cercopithecidae</taxon>
        <taxon>Cercopithecinae</taxon>
        <taxon>Macaca</taxon>
    </lineage>
</organism>
<keyword evidence="2" id="KW-0472">Membrane</keyword>
<evidence type="ECO:0000256" key="1">
    <source>
        <dbReference type="SAM" id="MobiDB-lite"/>
    </source>
</evidence>
<dbReference type="GeneTree" id="ENSGT00390000018829"/>
<feature type="compositionally biased region" description="Low complexity" evidence="1">
    <location>
        <begin position="192"/>
        <end position="214"/>
    </location>
</feature>
<dbReference type="AlphaFoldDB" id="A0A2K5U4D1"/>
<dbReference type="GO" id="GO:0001775">
    <property type="term" value="P:cell activation"/>
    <property type="evidence" value="ECO:0007669"/>
    <property type="project" value="TreeGrafter"/>
</dbReference>
<dbReference type="GO" id="GO:0007155">
    <property type="term" value="P:cell adhesion"/>
    <property type="evidence" value="ECO:0007669"/>
    <property type="project" value="InterPro"/>
</dbReference>
<keyword evidence="2" id="KW-1133">Transmembrane helix</keyword>
<dbReference type="GO" id="GO:0045121">
    <property type="term" value="C:membrane raft"/>
    <property type="evidence" value="ECO:0007669"/>
    <property type="project" value="TreeGrafter"/>
</dbReference>
<feature type="region of interest" description="Disordered" evidence="1">
    <location>
        <begin position="192"/>
        <end position="215"/>
    </location>
</feature>
<evidence type="ECO:0008006" key="5">
    <source>
        <dbReference type="Google" id="ProtNLM"/>
    </source>
</evidence>
<evidence type="ECO:0000256" key="2">
    <source>
        <dbReference type="SAM" id="Phobius"/>
    </source>
</evidence>
<evidence type="ECO:0000313" key="4">
    <source>
        <dbReference type="Proteomes" id="UP000233100"/>
    </source>
</evidence>
<reference evidence="3" key="2">
    <citation type="submission" date="2025-08" db="UniProtKB">
        <authorList>
            <consortium name="Ensembl"/>
        </authorList>
    </citation>
    <scope>IDENTIFICATION</scope>
</reference>
<reference evidence="3" key="3">
    <citation type="submission" date="2025-09" db="UniProtKB">
        <authorList>
            <consortium name="Ensembl"/>
        </authorList>
    </citation>
    <scope>IDENTIFICATION</scope>
</reference>
<dbReference type="PANTHER" id="PTHR16676">
    <property type="entry name" value="SIGNAL TRANSDUCER CD24"/>
    <property type="match status" value="1"/>
</dbReference>
<accession>A0A2K5U4D1</accession>
<dbReference type="GO" id="GO:0009897">
    <property type="term" value="C:external side of plasma membrane"/>
    <property type="evidence" value="ECO:0007669"/>
    <property type="project" value="TreeGrafter"/>
</dbReference>
<dbReference type="GO" id="GO:0030296">
    <property type="term" value="F:protein tyrosine kinase activator activity"/>
    <property type="evidence" value="ECO:0007669"/>
    <property type="project" value="TreeGrafter"/>
</dbReference>
<protein>
    <recommendedName>
        <fullName evidence="5">Signal transducer CD24</fullName>
    </recommendedName>
</protein>
<evidence type="ECO:0000313" key="3">
    <source>
        <dbReference type="Ensembl" id="ENSMFAP00000007203.2"/>
    </source>
</evidence>
<keyword evidence="4" id="KW-1185">Reference proteome</keyword>
<keyword evidence="2" id="KW-0812">Transmembrane</keyword>